<keyword evidence="2" id="KW-1185">Reference proteome</keyword>
<dbReference type="AlphaFoldDB" id="C0C2U8"/>
<name>C0C2U8_9FIRM</name>
<reference evidence="1" key="1">
    <citation type="submission" date="2009-02" db="EMBL/GenBank/DDBJ databases">
        <authorList>
            <person name="Fulton L."/>
            <person name="Clifton S."/>
            <person name="Fulton B."/>
            <person name="Xu J."/>
            <person name="Minx P."/>
            <person name="Pepin K.H."/>
            <person name="Johnson M."/>
            <person name="Bhonagiri V."/>
            <person name="Nash W.E."/>
            <person name="Mardis E.R."/>
            <person name="Wilson R.K."/>
        </authorList>
    </citation>
    <scope>NUCLEOTIDE SEQUENCE [LARGE SCALE GENOMIC DNA]</scope>
    <source>
        <strain evidence="1">DSM 15053</strain>
    </source>
</reference>
<organism evidence="1 2">
    <name type="scientific">[Clostridium] hylemonae DSM 15053</name>
    <dbReference type="NCBI Taxonomy" id="553973"/>
    <lineage>
        <taxon>Bacteria</taxon>
        <taxon>Bacillati</taxon>
        <taxon>Bacillota</taxon>
        <taxon>Clostridia</taxon>
        <taxon>Lachnospirales</taxon>
        <taxon>Lachnospiraceae</taxon>
    </lineage>
</organism>
<comment type="caution">
    <text evidence="1">The sequence shown here is derived from an EMBL/GenBank/DDBJ whole genome shotgun (WGS) entry which is preliminary data.</text>
</comment>
<dbReference type="Proteomes" id="UP000004893">
    <property type="component" value="Unassembled WGS sequence"/>
</dbReference>
<dbReference type="HOGENOM" id="CLU_3287385_0_0_9"/>
<evidence type="ECO:0000313" key="2">
    <source>
        <dbReference type="Proteomes" id="UP000004893"/>
    </source>
</evidence>
<evidence type="ECO:0000313" key="1">
    <source>
        <dbReference type="EMBL" id="EEG73459.1"/>
    </source>
</evidence>
<gene>
    <name evidence="1" type="ORF">CLOHYLEM_06404</name>
</gene>
<proteinExistence type="predicted"/>
<accession>C0C2U8</accession>
<dbReference type="EMBL" id="ABYI02000024">
    <property type="protein sequence ID" value="EEG73459.1"/>
    <property type="molecule type" value="Genomic_DNA"/>
</dbReference>
<protein>
    <submittedName>
        <fullName evidence="1">Uncharacterized protein</fullName>
    </submittedName>
</protein>
<sequence length="40" mass="4663">MGSLSFCDNNVITFFFYVRIMSVFYDSIEDIAISNKMKES</sequence>
<reference evidence="1" key="2">
    <citation type="submission" date="2013-06" db="EMBL/GenBank/DDBJ databases">
        <title>Draft genome sequence of Clostridium hylemonae (DSM 15053).</title>
        <authorList>
            <person name="Sudarsanam P."/>
            <person name="Ley R."/>
            <person name="Guruge J."/>
            <person name="Turnbaugh P.J."/>
            <person name="Mahowald M."/>
            <person name="Liep D."/>
            <person name="Gordon J."/>
        </authorList>
    </citation>
    <scope>NUCLEOTIDE SEQUENCE</scope>
    <source>
        <strain evidence="1">DSM 15053</strain>
    </source>
</reference>